<evidence type="ECO:0000313" key="7">
    <source>
        <dbReference type="EMBL" id="KAK8402716.1"/>
    </source>
</evidence>
<dbReference type="InterPro" id="IPR002745">
    <property type="entry name" value="Ptrans_KptA/Tpt1"/>
</dbReference>
<dbReference type="Gene3D" id="3.20.170.30">
    <property type="match status" value="1"/>
</dbReference>
<organism evidence="7 8">
    <name type="scientific">Scylla paramamosain</name>
    <name type="common">Mud crab</name>
    <dbReference type="NCBI Taxonomy" id="85552"/>
    <lineage>
        <taxon>Eukaryota</taxon>
        <taxon>Metazoa</taxon>
        <taxon>Ecdysozoa</taxon>
        <taxon>Arthropoda</taxon>
        <taxon>Crustacea</taxon>
        <taxon>Multicrustacea</taxon>
        <taxon>Malacostraca</taxon>
        <taxon>Eumalacostraca</taxon>
        <taxon>Eucarida</taxon>
        <taxon>Decapoda</taxon>
        <taxon>Pleocyemata</taxon>
        <taxon>Brachyura</taxon>
        <taxon>Eubrachyura</taxon>
        <taxon>Portunoidea</taxon>
        <taxon>Portunidae</taxon>
        <taxon>Portuninae</taxon>
        <taxon>Scylla</taxon>
    </lineage>
</organism>
<evidence type="ECO:0000313" key="8">
    <source>
        <dbReference type="Proteomes" id="UP001487740"/>
    </source>
</evidence>
<evidence type="ECO:0000256" key="2">
    <source>
        <dbReference type="ARBA" id="ARBA00009836"/>
    </source>
</evidence>
<reference evidence="7 8" key="1">
    <citation type="submission" date="2023-03" db="EMBL/GenBank/DDBJ databases">
        <title>High-quality genome of Scylla paramamosain provides insights in environmental adaptation.</title>
        <authorList>
            <person name="Zhang L."/>
        </authorList>
    </citation>
    <scope>NUCLEOTIDE SEQUENCE [LARGE SCALE GENOMIC DNA]</scope>
    <source>
        <strain evidence="7">LZ_2023a</strain>
        <tissue evidence="7">Muscle</tissue>
    </source>
</reference>
<dbReference type="AlphaFoldDB" id="A0AAW0UTA6"/>
<name>A0AAW0UTA6_SCYPA</name>
<comment type="function">
    <text evidence="1">Catalyzes the last step of tRNA splicing, the transfer of the splice junction 2'-phosphate from ligated tRNA to NAD to produce ADP-ribose 1''-2'' cyclic phosphate.</text>
</comment>
<dbReference type="InterPro" id="IPR042080">
    <property type="entry name" value="RNA_2'-PTrans_N"/>
</dbReference>
<keyword evidence="5" id="KW-0520">NAD</keyword>
<sequence>MSQLVKTDVKASKALSWLLRHGAEKEGLVIKPGGWIRLDDIQKRPNFKKFTVDKVKELVNNCPKQRFALKEEEGLLYIKANQGHSLKIDDSDLEEITSESSVSFVIHGTYYQHWHSIKKQGLSRMNRRHIHFAPGLPGEDGVISGMRSSCEVYIYIDLTKALEAGFKFFKSSNNVILCSGDEAGFLPPQYFIKVVDKKTEENLL</sequence>
<comment type="similarity">
    <text evidence="2">Belongs to the KptA/TPT1 family.</text>
</comment>
<gene>
    <name evidence="7" type="ORF">O3P69_000811</name>
</gene>
<evidence type="ECO:0000256" key="3">
    <source>
        <dbReference type="ARBA" id="ARBA00012007"/>
    </source>
</evidence>
<evidence type="ECO:0000256" key="4">
    <source>
        <dbReference type="ARBA" id="ARBA00022679"/>
    </source>
</evidence>
<dbReference type="EMBL" id="JARAKH010000007">
    <property type="protein sequence ID" value="KAK8402716.1"/>
    <property type="molecule type" value="Genomic_DNA"/>
</dbReference>
<evidence type="ECO:0000256" key="5">
    <source>
        <dbReference type="ARBA" id="ARBA00023027"/>
    </source>
</evidence>
<protein>
    <recommendedName>
        <fullName evidence="3">2'-phosphotransferase</fullName>
        <ecNumber evidence="3">2.7.1.160</ecNumber>
    </recommendedName>
</protein>
<keyword evidence="4" id="KW-0808">Transferase</keyword>
<accession>A0AAW0UTA6</accession>
<dbReference type="EC" id="2.7.1.160" evidence="3"/>
<evidence type="ECO:0000256" key="1">
    <source>
        <dbReference type="ARBA" id="ARBA00003343"/>
    </source>
</evidence>
<comment type="catalytic activity">
    <reaction evidence="6">
        <text>2'-phospho-[ligated tRNA] + NAD(+) = mature tRNA + ADP-alpha-D-ribose 1'',2''-cyclic phosphate + nicotinamide</text>
        <dbReference type="Rhea" id="RHEA:23324"/>
        <dbReference type="Rhea" id="RHEA-COMP:11106"/>
        <dbReference type="Rhea" id="RHEA-COMP:11107"/>
        <dbReference type="ChEBI" id="CHEBI:17154"/>
        <dbReference type="ChEBI" id="CHEBI:57540"/>
        <dbReference type="ChEBI" id="CHEBI:76596"/>
        <dbReference type="ChEBI" id="CHEBI:82883"/>
        <dbReference type="ChEBI" id="CHEBI:85027"/>
        <dbReference type="EC" id="2.7.1.160"/>
    </reaction>
</comment>
<dbReference type="Proteomes" id="UP001487740">
    <property type="component" value="Unassembled WGS sequence"/>
</dbReference>
<dbReference type="PANTHER" id="PTHR12684">
    <property type="entry name" value="PUTATIVE PHOSPHOTRANSFERASE"/>
    <property type="match status" value="1"/>
</dbReference>
<dbReference type="GO" id="GO:0006388">
    <property type="term" value="P:tRNA splicing, via endonucleolytic cleavage and ligation"/>
    <property type="evidence" value="ECO:0007669"/>
    <property type="project" value="TreeGrafter"/>
</dbReference>
<dbReference type="InterPro" id="IPR042081">
    <property type="entry name" value="RNA_2'-PTrans_C"/>
</dbReference>
<dbReference type="FunFam" id="3.20.170.30:FF:000002">
    <property type="entry name" value="Phosphotransferase, putative"/>
    <property type="match status" value="1"/>
</dbReference>
<dbReference type="PANTHER" id="PTHR12684:SF2">
    <property type="entry name" value="TRNA 2'-PHOSPHOTRANSFERASE 1"/>
    <property type="match status" value="1"/>
</dbReference>
<evidence type="ECO:0000256" key="6">
    <source>
        <dbReference type="ARBA" id="ARBA00047949"/>
    </source>
</evidence>
<dbReference type="Gene3D" id="1.10.10.970">
    <property type="entry name" value="RNA 2'-phosphotransferase, Tpt1/KptA family, N-terminal domain"/>
    <property type="match status" value="1"/>
</dbReference>
<proteinExistence type="inferred from homology"/>
<comment type="caution">
    <text evidence="7">The sequence shown here is derived from an EMBL/GenBank/DDBJ whole genome shotgun (WGS) entry which is preliminary data.</text>
</comment>
<dbReference type="Pfam" id="PF01885">
    <property type="entry name" value="PTS_2-RNA"/>
    <property type="match status" value="1"/>
</dbReference>
<keyword evidence="8" id="KW-1185">Reference proteome</keyword>
<dbReference type="SUPFAM" id="SSF56399">
    <property type="entry name" value="ADP-ribosylation"/>
    <property type="match status" value="1"/>
</dbReference>
<dbReference type="GO" id="GO:0000215">
    <property type="term" value="F:tRNA 2'-phosphotransferase activity"/>
    <property type="evidence" value="ECO:0007669"/>
    <property type="project" value="UniProtKB-EC"/>
</dbReference>